<gene>
    <name evidence="1" type="ORF">A3C07_02710</name>
</gene>
<sequence length="168" mass="19305">MWRDFFDGTQRVARARKEKQPNRTAYLLQKTPPRAASRVQGFHIALCRKQKSDGTQHGDIGEHFEITIHYDGTNSDYRHIPKQQWRILLTHALLKSIEHREGFSVFSFPEHVTFAAVEIIEEDASWCRLPVPGGKDILSVIAWVVISFGRGKDTRTSPEKWGIAVRPK</sequence>
<protein>
    <submittedName>
        <fullName evidence="1">Uncharacterized protein</fullName>
    </submittedName>
</protein>
<dbReference type="STRING" id="1802270.A3C07_02710"/>
<proteinExistence type="predicted"/>
<dbReference type="Proteomes" id="UP000179023">
    <property type="component" value="Unassembled WGS sequence"/>
</dbReference>
<reference evidence="1 2" key="1">
    <citation type="journal article" date="2016" name="Nat. Commun.">
        <title>Thousands of microbial genomes shed light on interconnected biogeochemical processes in an aquifer system.</title>
        <authorList>
            <person name="Anantharaman K."/>
            <person name="Brown C.T."/>
            <person name="Hug L.A."/>
            <person name="Sharon I."/>
            <person name="Castelle C.J."/>
            <person name="Probst A.J."/>
            <person name="Thomas B.C."/>
            <person name="Singh A."/>
            <person name="Wilkins M.J."/>
            <person name="Karaoz U."/>
            <person name="Brodie E.L."/>
            <person name="Williams K.H."/>
            <person name="Hubbard S.S."/>
            <person name="Banfield J.F."/>
        </authorList>
    </citation>
    <scope>NUCLEOTIDE SEQUENCE [LARGE SCALE GENOMIC DNA]</scope>
</reference>
<comment type="caution">
    <text evidence="1">The sequence shown here is derived from an EMBL/GenBank/DDBJ whole genome shotgun (WGS) entry which is preliminary data.</text>
</comment>
<evidence type="ECO:0000313" key="2">
    <source>
        <dbReference type="Proteomes" id="UP000179023"/>
    </source>
</evidence>
<dbReference type="AlphaFoldDB" id="A0A1G2KHX8"/>
<evidence type="ECO:0000313" key="1">
    <source>
        <dbReference type="EMBL" id="OGZ99047.1"/>
    </source>
</evidence>
<name>A0A1G2KHX8_9BACT</name>
<accession>A0A1G2KHX8</accession>
<dbReference type="EMBL" id="MHQI01000049">
    <property type="protein sequence ID" value="OGZ99047.1"/>
    <property type="molecule type" value="Genomic_DNA"/>
</dbReference>
<organism evidence="1 2">
    <name type="scientific">Candidatus Sungbacteria bacterium RIFCSPHIGHO2_02_FULL_47_11</name>
    <dbReference type="NCBI Taxonomy" id="1802270"/>
    <lineage>
        <taxon>Bacteria</taxon>
        <taxon>Candidatus Sungiibacteriota</taxon>
    </lineage>
</organism>